<reference evidence="1 2" key="1">
    <citation type="submission" date="2021-10" db="EMBL/GenBank/DDBJ databases">
        <title>Collection of gut derived symbiotic bacterial strains cultured from healthy donors.</title>
        <authorList>
            <person name="Lin H."/>
            <person name="Littmann E."/>
            <person name="Kohout C."/>
            <person name="Pamer E.G."/>
        </authorList>
    </citation>
    <scope>NUCLEOTIDE SEQUENCE [LARGE SCALE GENOMIC DNA]</scope>
    <source>
        <strain evidence="1 2">DFI.1.165</strain>
    </source>
</reference>
<proteinExistence type="predicted"/>
<comment type="caution">
    <text evidence="1">The sequence shown here is derived from an EMBL/GenBank/DDBJ whole genome shotgun (WGS) entry which is preliminary data.</text>
</comment>
<dbReference type="RefSeq" id="WP_066737734.1">
    <property type="nucleotide sequence ID" value="NZ_JAJCIQ010000005.1"/>
</dbReference>
<keyword evidence="2" id="KW-1185">Reference proteome</keyword>
<accession>A0ABS8DG26</accession>
<organism evidence="1 2">
    <name type="scientific">Bariatricus massiliensis</name>
    <dbReference type="NCBI Taxonomy" id="1745713"/>
    <lineage>
        <taxon>Bacteria</taxon>
        <taxon>Bacillati</taxon>
        <taxon>Bacillota</taxon>
        <taxon>Clostridia</taxon>
        <taxon>Lachnospirales</taxon>
        <taxon>Lachnospiraceae</taxon>
        <taxon>Bariatricus</taxon>
    </lineage>
</organism>
<dbReference type="Pfam" id="PF09338">
    <property type="entry name" value="Gly_reductase"/>
    <property type="match status" value="1"/>
</dbReference>
<evidence type="ECO:0000313" key="2">
    <source>
        <dbReference type="Proteomes" id="UP001299546"/>
    </source>
</evidence>
<protein>
    <submittedName>
        <fullName evidence="1">Glycine/sarcosine/betaine reductase component B subunit</fullName>
    </submittedName>
</protein>
<dbReference type="EMBL" id="JAJCIS010000004">
    <property type="protein sequence ID" value="MCB7387368.1"/>
    <property type="molecule type" value="Genomic_DNA"/>
</dbReference>
<evidence type="ECO:0000313" key="1">
    <source>
        <dbReference type="EMBL" id="MCB7387368.1"/>
    </source>
</evidence>
<dbReference type="Proteomes" id="UP001299546">
    <property type="component" value="Unassembled WGS sequence"/>
</dbReference>
<dbReference type="InterPro" id="IPR015417">
    <property type="entry name" value="Gly_reductase_pB_sua/b"/>
</dbReference>
<sequence>MALKVGNFYVKDIVFGDKTKFSDGLLTVNKEEAIAHINPEGKLKNIELYVVHPGDSVRIAPAKAAVAVRFRPDGRCIFPGYTGAVSKCGEGIIYAMQKTAVIVSGKYSNMDNGIVDMSGPGAQYSALSQLVNLVIYAERVNEKDLELTLRVEEEHRLAAHLLAEYIGKALEGQEPEDWEIYDLETKAAEAEEKKLPRVAAFLTVVSQLEAGLNEKFAGRDCHNMAPVFIHPNEMLDGYVVAGQCEGQAMTTYDAQNLPLIRRLYKEHGKTVNFVGVILVPADVSDEVKNANKLRSGEMASLLKLDAAVIVEWGGGSNIDVDFFYNVAELESRGVKTVGITCEHAGKMTVDPRAVAIVSTGETSAILELPPMEHVIGDLESIVRDYYFGTWPTHSIYGPSLRPDGSIVINSFALSGSGNNTGWLCETVKDF</sequence>
<gene>
    <name evidence="1" type="ORF">LIZ65_08705</name>
</gene>
<name>A0ABS8DG26_9FIRM</name>